<feature type="transmembrane region" description="Helical" evidence="8">
    <location>
        <begin position="326"/>
        <end position="344"/>
    </location>
</feature>
<comment type="subcellular location">
    <subcellularLocation>
        <location evidence="1">Cell membrane</location>
        <topology evidence="1">Multi-pass membrane protein</topology>
    </subcellularLocation>
</comment>
<dbReference type="PANTHER" id="PTHR42718">
    <property type="entry name" value="MAJOR FACILITATOR SUPERFAMILY MULTIDRUG TRANSPORTER MFSC"/>
    <property type="match status" value="1"/>
</dbReference>
<dbReference type="PRINTS" id="PR01036">
    <property type="entry name" value="TCRTETB"/>
</dbReference>
<dbReference type="GO" id="GO:0022857">
    <property type="term" value="F:transmembrane transporter activity"/>
    <property type="evidence" value="ECO:0007669"/>
    <property type="project" value="InterPro"/>
</dbReference>
<dbReference type="InterPro" id="IPR020846">
    <property type="entry name" value="MFS_dom"/>
</dbReference>
<dbReference type="PROSITE" id="PS50850">
    <property type="entry name" value="MFS"/>
    <property type="match status" value="1"/>
</dbReference>
<keyword evidence="6 8" id="KW-1133">Transmembrane helix</keyword>
<dbReference type="Proteomes" id="UP000518300">
    <property type="component" value="Unassembled WGS sequence"/>
</dbReference>
<feature type="transmembrane region" description="Helical" evidence="8">
    <location>
        <begin position="89"/>
        <end position="107"/>
    </location>
</feature>
<organism evidence="10 11">
    <name type="scientific">Pyxidicoccus fallax</name>
    <dbReference type="NCBI Taxonomy" id="394095"/>
    <lineage>
        <taxon>Bacteria</taxon>
        <taxon>Pseudomonadati</taxon>
        <taxon>Myxococcota</taxon>
        <taxon>Myxococcia</taxon>
        <taxon>Myxococcales</taxon>
        <taxon>Cystobacterineae</taxon>
        <taxon>Myxococcaceae</taxon>
        <taxon>Pyxidicoccus</taxon>
    </lineage>
</organism>
<dbReference type="CDD" id="cd17503">
    <property type="entry name" value="MFS_LmrB_MDR_like"/>
    <property type="match status" value="1"/>
</dbReference>
<keyword evidence="5 8" id="KW-0812">Transmembrane</keyword>
<dbReference type="GO" id="GO:0005886">
    <property type="term" value="C:plasma membrane"/>
    <property type="evidence" value="ECO:0007669"/>
    <property type="project" value="UniProtKB-SubCell"/>
</dbReference>
<evidence type="ECO:0000259" key="9">
    <source>
        <dbReference type="PROSITE" id="PS50850"/>
    </source>
</evidence>
<feature type="transmembrane region" description="Helical" evidence="8">
    <location>
        <begin position="174"/>
        <end position="196"/>
    </location>
</feature>
<comment type="caution">
    <text evidence="10">The sequence shown here is derived from an EMBL/GenBank/DDBJ whole genome shotgun (WGS) entry which is preliminary data.</text>
</comment>
<evidence type="ECO:0000256" key="5">
    <source>
        <dbReference type="ARBA" id="ARBA00022692"/>
    </source>
</evidence>
<evidence type="ECO:0000313" key="10">
    <source>
        <dbReference type="EMBL" id="NMO18528.1"/>
    </source>
</evidence>
<dbReference type="InterPro" id="IPR011701">
    <property type="entry name" value="MFS"/>
</dbReference>
<feature type="transmembrane region" description="Helical" evidence="8">
    <location>
        <begin position="380"/>
        <end position="402"/>
    </location>
</feature>
<feature type="transmembrane region" description="Helical" evidence="8">
    <location>
        <begin position="146"/>
        <end position="168"/>
    </location>
</feature>
<comment type="similarity">
    <text evidence="2">Belongs to the major facilitator superfamily. EmrB family.</text>
</comment>
<dbReference type="NCBIfam" id="TIGR00711">
    <property type="entry name" value="efflux_EmrB"/>
    <property type="match status" value="1"/>
</dbReference>
<proteinExistence type="inferred from homology"/>
<evidence type="ECO:0000256" key="7">
    <source>
        <dbReference type="ARBA" id="ARBA00023136"/>
    </source>
</evidence>
<dbReference type="Pfam" id="PF07690">
    <property type="entry name" value="MFS_1"/>
    <property type="match status" value="1"/>
</dbReference>
<feature type="transmembrane region" description="Helical" evidence="8">
    <location>
        <begin position="20"/>
        <end position="40"/>
    </location>
</feature>
<reference evidence="10 11" key="1">
    <citation type="submission" date="2020-04" db="EMBL/GenBank/DDBJ databases">
        <title>Draft genome of Pyxidicoccus fallax type strain.</title>
        <authorList>
            <person name="Whitworth D.E."/>
        </authorList>
    </citation>
    <scope>NUCLEOTIDE SEQUENCE [LARGE SCALE GENOMIC DNA]</scope>
    <source>
        <strain evidence="10 11">DSM 14698</strain>
    </source>
</reference>
<feature type="transmembrane region" description="Helical" evidence="8">
    <location>
        <begin position="248"/>
        <end position="266"/>
    </location>
</feature>
<dbReference type="Gene3D" id="1.20.1250.20">
    <property type="entry name" value="MFS general substrate transporter like domains"/>
    <property type="match status" value="1"/>
</dbReference>
<dbReference type="SUPFAM" id="SSF103473">
    <property type="entry name" value="MFS general substrate transporter"/>
    <property type="match status" value="1"/>
</dbReference>
<dbReference type="InterPro" id="IPR004638">
    <property type="entry name" value="EmrB-like"/>
</dbReference>
<keyword evidence="3" id="KW-0813">Transport</keyword>
<feature type="transmembrane region" description="Helical" evidence="8">
    <location>
        <begin position="60"/>
        <end position="82"/>
    </location>
</feature>
<feature type="transmembrane region" description="Helical" evidence="8">
    <location>
        <begin position="423"/>
        <end position="441"/>
    </location>
</feature>
<dbReference type="PANTHER" id="PTHR42718:SF9">
    <property type="entry name" value="MAJOR FACILITATOR SUPERFAMILY MULTIDRUG TRANSPORTER MFSC"/>
    <property type="match status" value="1"/>
</dbReference>
<keyword evidence="4" id="KW-1003">Cell membrane</keyword>
<evidence type="ECO:0000256" key="6">
    <source>
        <dbReference type="ARBA" id="ARBA00022989"/>
    </source>
</evidence>
<evidence type="ECO:0000256" key="8">
    <source>
        <dbReference type="SAM" id="Phobius"/>
    </source>
</evidence>
<name>A0A848LLA5_9BACT</name>
<gene>
    <name evidence="10" type="ORF">HG543_27230</name>
</gene>
<keyword evidence="7 8" id="KW-0472">Membrane</keyword>
<feature type="transmembrane region" description="Helical" evidence="8">
    <location>
        <begin position="503"/>
        <end position="523"/>
    </location>
</feature>
<dbReference type="EMBL" id="JABBJJ010000140">
    <property type="protein sequence ID" value="NMO18528.1"/>
    <property type="molecule type" value="Genomic_DNA"/>
</dbReference>
<keyword evidence="11" id="KW-1185">Reference proteome</keyword>
<dbReference type="InterPro" id="IPR036259">
    <property type="entry name" value="MFS_trans_sf"/>
</dbReference>
<evidence type="ECO:0000256" key="3">
    <source>
        <dbReference type="ARBA" id="ARBA00022448"/>
    </source>
</evidence>
<evidence type="ECO:0000256" key="2">
    <source>
        <dbReference type="ARBA" id="ARBA00008537"/>
    </source>
</evidence>
<protein>
    <submittedName>
        <fullName evidence="10">DHA2 family efflux MFS transporter permease subunit</fullName>
    </submittedName>
</protein>
<evidence type="ECO:0000313" key="11">
    <source>
        <dbReference type="Proteomes" id="UP000518300"/>
    </source>
</evidence>
<sequence length="547" mass="59444">MTTETAPPTPATRKAPVNKWLVTLSVSFGTLMGSIDASIVNVALSQIRSSIGATVQEITWMSTSFIIATVLVLPLTGFFGRLFGQKRTYLACLALFIVSSFFCGVAWSLPSLVFFRALQGIGAGLLVPTEQAILRQTWPPEEQGMAMGLFTTVITVGPALGPTLGGYIVDNFHWSWIFFINLPIGFLGLLLVWRFVEEPEDVLAANRAAAELQRRHIDWAGIGLLWVGMATLQFVLEEGQRHGWFESGVVTTCLLVAVFSLAAFVLRELTAVAPAVDLRLFKEPVFSSGAVLGAVMFFILTSNLFLLPLFMQELLGFTAMQAGEALMPRTLVMLVMMPIVGRLYNRVSPRVLIGVGLLIIGVGVHRMMRVSLDTGRAEIISSIMLQGLGTSLLFVPLNVVVFDKVERARMADATGINTLMRQLGTSVGLALFATLMTRYTAQAQVGLSAQLVAERPELYERLSSTMSSLVAGGIEGYEATEASLRLLASGLQRQASLLAFNRLFTLSALLFALALPLLGFLWLSPGTKPARQAVKAERDEVHLDVEV</sequence>
<dbReference type="AlphaFoldDB" id="A0A848LLA5"/>
<dbReference type="Gene3D" id="1.20.1720.10">
    <property type="entry name" value="Multidrug resistance protein D"/>
    <property type="match status" value="1"/>
</dbReference>
<evidence type="ECO:0000256" key="4">
    <source>
        <dbReference type="ARBA" id="ARBA00022475"/>
    </source>
</evidence>
<feature type="transmembrane region" description="Helical" evidence="8">
    <location>
        <begin position="286"/>
        <end position="306"/>
    </location>
</feature>
<accession>A0A848LLA5</accession>
<evidence type="ECO:0000256" key="1">
    <source>
        <dbReference type="ARBA" id="ARBA00004651"/>
    </source>
</evidence>
<feature type="transmembrane region" description="Helical" evidence="8">
    <location>
        <begin position="351"/>
        <end position="368"/>
    </location>
</feature>
<feature type="domain" description="Major facilitator superfamily (MFS) profile" evidence="9">
    <location>
        <begin position="22"/>
        <end position="519"/>
    </location>
</feature>
<dbReference type="RefSeq" id="WP_169347793.1">
    <property type="nucleotide sequence ID" value="NZ_JABBJJ010000140.1"/>
</dbReference>